<proteinExistence type="predicted"/>
<keyword evidence="4" id="KW-1185">Reference proteome</keyword>
<protein>
    <submittedName>
        <fullName evidence="3">Uncharacterized protein</fullName>
    </submittedName>
</protein>
<evidence type="ECO:0000256" key="2">
    <source>
        <dbReference type="SAM" id="MobiDB-lite"/>
    </source>
</evidence>
<dbReference type="Proteomes" id="UP000053029">
    <property type="component" value="Unassembled WGS sequence"/>
</dbReference>
<dbReference type="VEuPathDB" id="FungiDB:Z517_04053"/>
<feature type="region of interest" description="Disordered" evidence="2">
    <location>
        <begin position="188"/>
        <end position="222"/>
    </location>
</feature>
<name>A0A0D2GR63_9EURO</name>
<evidence type="ECO:0000313" key="4">
    <source>
        <dbReference type="Proteomes" id="UP000053029"/>
    </source>
</evidence>
<dbReference type="RefSeq" id="XP_013284838.1">
    <property type="nucleotide sequence ID" value="XM_013429384.1"/>
</dbReference>
<accession>A0A0D2GR63</accession>
<feature type="compositionally biased region" description="Basic and acidic residues" evidence="2">
    <location>
        <begin position="202"/>
        <end position="220"/>
    </location>
</feature>
<dbReference type="HOGENOM" id="CLU_1180259_0_0_1"/>
<gene>
    <name evidence="3" type="ORF">Z517_04053</name>
</gene>
<sequence>MTVPGAPPLGTFSDIAQLSQFWHDPKDSKVLRFRLVDLMSTTDSPRAKVVQTKNPAQYRCHETALLLAYKAMGDSEVTTAYTNVQFFRPPRPSLIDRIKSSLNTLGLTEAAASGIVDGAQTLRLYQRLRDERYQTVEKLQKALERVTEEVAEMSKSYESPKAWEIPHLTLNNSKVLVVEEEVLACERVDEDQSDQKSPFTDGQDRRTGQTDRTDGQDRRTAQGLYVMRNSAWAVE</sequence>
<dbReference type="AlphaFoldDB" id="A0A0D2GR63"/>
<feature type="coiled-coil region" evidence="1">
    <location>
        <begin position="129"/>
        <end position="156"/>
    </location>
</feature>
<dbReference type="EMBL" id="KN846971">
    <property type="protein sequence ID" value="KIW81030.1"/>
    <property type="molecule type" value="Genomic_DNA"/>
</dbReference>
<evidence type="ECO:0000256" key="1">
    <source>
        <dbReference type="SAM" id="Coils"/>
    </source>
</evidence>
<keyword evidence="1" id="KW-0175">Coiled coil</keyword>
<dbReference type="OrthoDB" id="4147273at2759"/>
<dbReference type="GeneID" id="25303543"/>
<organism evidence="3 4">
    <name type="scientific">Fonsecaea pedrosoi CBS 271.37</name>
    <dbReference type="NCBI Taxonomy" id="1442368"/>
    <lineage>
        <taxon>Eukaryota</taxon>
        <taxon>Fungi</taxon>
        <taxon>Dikarya</taxon>
        <taxon>Ascomycota</taxon>
        <taxon>Pezizomycotina</taxon>
        <taxon>Eurotiomycetes</taxon>
        <taxon>Chaetothyriomycetidae</taxon>
        <taxon>Chaetothyriales</taxon>
        <taxon>Herpotrichiellaceae</taxon>
        <taxon>Fonsecaea</taxon>
    </lineage>
</organism>
<evidence type="ECO:0000313" key="3">
    <source>
        <dbReference type="EMBL" id="KIW81030.1"/>
    </source>
</evidence>
<reference evidence="3 4" key="1">
    <citation type="submission" date="2015-01" db="EMBL/GenBank/DDBJ databases">
        <title>The Genome Sequence of Fonsecaea pedrosoi CBS 271.37.</title>
        <authorList>
            <consortium name="The Broad Institute Genomics Platform"/>
            <person name="Cuomo C."/>
            <person name="de Hoog S."/>
            <person name="Gorbushina A."/>
            <person name="Stielow B."/>
            <person name="Teixiera M."/>
            <person name="Abouelleil A."/>
            <person name="Chapman S.B."/>
            <person name="Priest M."/>
            <person name="Young S.K."/>
            <person name="Wortman J."/>
            <person name="Nusbaum C."/>
            <person name="Birren B."/>
        </authorList>
    </citation>
    <scope>NUCLEOTIDE SEQUENCE [LARGE SCALE GENOMIC DNA]</scope>
    <source>
        <strain evidence="3 4">CBS 271.37</strain>
    </source>
</reference>